<protein>
    <submittedName>
        <fullName evidence="1">Uncharacterized protein</fullName>
    </submittedName>
</protein>
<evidence type="ECO:0000313" key="1">
    <source>
        <dbReference type="EMBL" id="VFK61989.1"/>
    </source>
</evidence>
<accession>A0A451A7H8</accession>
<name>A0A451A7H8_9GAMM</name>
<gene>
    <name evidence="1" type="ORF">BECKTUN1418D_GA0071000_11653</name>
</gene>
<sequence>MKHKKFCIIYLNSPEFYLHHHLATIRNCSIILLNIKPNLAEPEPGLPTNQNMLALRTKGERGRP</sequence>
<dbReference type="EMBL" id="CAADFX010000165">
    <property type="protein sequence ID" value="VFK61989.1"/>
    <property type="molecule type" value="Genomic_DNA"/>
</dbReference>
<reference evidence="1" key="1">
    <citation type="submission" date="2019-02" db="EMBL/GenBank/DDBJ databases">
        <authorList>
            <person name="Gruber-Vodicka R. H."/>
            <person name="Seah K. B. B."/>
        </authorList>
    </citation>
    <scope>NUCLEOTIDE SEQUENCE</scope>
    <source>
        <strain evidence="1">BECK_BY1</strain>
    </source>
</reference>
<proteinExistence type="predicted"/>
<dbReference type="AlphaFoldDB" id="A0A451A7H8"/>
<organism evidence="1">
    <name type="scientific">Candidatus Kentrum sp. TUN</name>
    <dbReference type="NCBI Taxonomy" id="2126343"/>
    <lineage>
        <taxon>Bacteria</taxon>
        <taxon>Pseudomonadati</taxon>
        <taxon>Pseudomonadota</taxon>
        <taxon>Gammaproteobacteria</taxon>
        <taxon>Candidatus Kentrum</taxon>
    </lineage>
</organism>